<dbReference type="InterPro" id="IPR007287">
    <property type="entry name" value="Sof1"/>
</dbReference>
<feature type="repeat" description="WD" evidence="7">
    <location>
        <begin position="302"/>
        <end position="334"/>
    </location>
</feature>
<dbReference type="OMA" id="EDHNAYI"/>
<feature type="domain" description="Sof1-like protein" evidence="9">
    <location>
        <begin position="378"/>
        <end position="464"/>
    </location>
</feature>
<comment type="subcellular location">
    <subcellularLocation>
        <location evidence="1">Nucleus</location>
        <location evidence="1">Nucleolus</location>
    </subcellularLocation>
</comment>
<protein>
    <submittedName>
        <fullName evidence="10">Similar to U3 small nucleolar RNA associated protein</fullName>
    </submittedName>
</protein>
<dbReference type="GO" id="GO:0000462">
    <property type="term" value="P:maturation of SSU-rRNA from tricistronic rRNA transcript (SSU-rRNA, 5.8S rRNA, LSU-rRNA)"/>
    <property type="evidence" value="ECO:0007669"/>
    <property type="project" value="TreeGrafter"/>
</dbReference>
<dbReference type="InterPro" id="IPR015943">
    <property type="entry name" value="WD40/YVTN_repeat-like_dom_sf"/>
</dbReference>
<dbReference type="eggNOG" id="KOG0268">
    <property type="taxonomic scope" value="Eukaryota"/>
</dbReference>
<evidence type="ECO:0000256" key="1">
    <source>
        <dbReference type="ARBA" id="ARBA00004604"/>
    </source>
</evidence>
<gene>
    <name evidence="10" type="ORF">LEMA_P007650.1</name>
</gene>
<dbReference type="VEuPathDB" id="FungiDB:LEMA_P007650.1"/>
<dbReference type="PRINTS" id="PR00320">
    <property type="entry name" value="GPROTEINBRPT"/>
</dbReference>
<dbReference type="FunFam" id="2.130.10.10:FF:000743">
    <property type="entry name" value="U3 small nucleolar RNA associated protein"/>
    <property type="match status" value="1"/>
</dbReference>
<reference evidence="11" key="1">
    <citation type="journal article" date="2011" name="Nat. Commun.">
        <title>Effector diversification within compartments of the Leptosphaeria maculans genome affected by Repeat-Induced Point mutations.</title>
        <authorList>
            <person name="Rouxel T."/>
            <person name="Grandaubert J."/>
            <person name="Hane J.K."/>
            <person name="Hoede C."/>
            <person name="van de Wouw A.P."/>
            <person name="Couloux A."/>
            <person name="Dominguez V."/>
            <person name="Anthouard V."/>
            <person name="Bally P."/>
            <person name="Bourras S."/>
            <person name="Cozijnsen A.J."/>
            <person name="Ciuffetti L.M."/>
            <person name="Degrave A."/>
            <person name="Dilmaghani A."/>
            <person name="Duret L."/>
            <person name="Fudal I."/>
            <person name="Goodwin S.B."/>
            <person name="Gout L."/>
            <person name="Glaser N."/>
            <person name="Linglin J."/>
            <person name="Kema G.H.J."/>
            <person name="Lapalu N."/>
            <person name="Lawrence C.B."/>
            <person name="May K."/>
            <person name="Meyer M."/>
            <person name="Ollivier B."/>
            <person name="Poulain J."/>
            <person name="Schoch C.L."/>
            <person name="Simon A."/>
            <person name="Spatafora J.W."/>
            <person name="Stachowiak A."/>
            <person name="Turgeon B.G."/>
            <person name="Tyler B.M."/>
            <person name="Vincent D."/>
            <person name="Weissenbach J."/>
            <person name="Amselem J."/>
            <person name="Quesneville H."/>
            <person name="Oliver R.P."/>
            <person name="Wincker P."/>
            <person name="Balesdent M.-H."/>
            <person name="Howlett B.J."/>
        </authorList>
    </citation>
    <scope>NUCLEOTIDE SEQUENCE [LARGE SCALE GENOMIC DNA]</scope>
    <source>
        <strain evidence="11">JN3 / isolate v23.1.3 / race Av1-4-5-6-7-8</strain>
    </source>
</reference>
<evidence type="ECO:0000313" key="11">
    <source>
        <dbReference type="Proteomes" id="UP000002668"/>
    </source>
</evidence>
<feature type="repeat" description="WD" evidence="7">
    <location>
        <begin position="345"/>
        <end position="386"/>
    </location>
</feature>
<name>E5AFI9_LEPMJ</name>
<keyword evidence="4" id="KW-0677">Repeat</keyword>
<evidence type="ECO:0000259" key="9">
    <source>
        <dbReference type="Pfam" id="PF04158"/>
    </source>
</evidence>
<proteinExistence type="inferred from homology"/>
<dbReference type="FunCoup" id="E5AFI9">
    <property type="interactions" value="1174"/>
</dbReference>
<dbReference type="InterPro" id="IPR020472">
    <property type="entry name" value="WD40_PAC1"/>
</dbReference>
<organism evidence="10 11">
    <name type="scientific">Leptosphaeria maculans (strain JN3 / isolate v23.1.3 / race Av1-4-5-6-7-8)</name>
    <name type="common">Blackleg fungus</name>
    <name type="synonym">Phoma lingam</name>
    <dbReference type="NCBI Taxonomy" id="985895"/>
    <lineage>
        <taxon>Eukaryota</taxon>
        <taxon>Fungi</taxon>
        <taxon>Dikarya</taxon>
        <taxon>Ascomycota</taxon>
        <taxon>Pezizomycotina</taxon>
        <taxon>Dothideomycetes</taxon>
        <taxon>Pleosporomycetidae</taxon>
        <taxon>Pleosporales</taxon>
        <taxon>Pleosporineae</taxon>
        <taxon>Leptosphaeriaceae</taxon>
        <taxon>Plenodomus</taxon>
        <taxon>Plenodomus lingam/Leptosphaeria maculans species complex</taxon>
    </lineage>
</organism>
<dbReference type="Pfam" id="PF00400">
    <property type="entry name" value="WD40"/>
    <property type="match status" value="4"/>
</dbReference>
<dbReference type="PANTHER" id="PTHR22851">
    <property type="entry name" value="U3 SMALL NUCLEOLAR RNA U3 SNORNA ASSOCIATED PROTEIN"/>
    <property type="match status" value="1"/>
</dbReference>
<accession>E5AFI9</accession>
<dbReference type="FunFam" id="2.130.10.10:FF:000657">
    <property type="entry name" value="U3 small nucleolar RNA associated protein"/>
    <property type="match status" value="1"/>
</dbReference>
<keyword evidence="6" id="KW-0687">Ribonucleoprotein</keyword>
<evidence type="ECO:0000256" key="5">
    <source>
        <dbReference type="ARBA" id="ARBA00023242"/>
    </source>
</evidence>
<dbReference type="SUPFAM" id="SSF50978">
    <property type="entry name" value="WD40 repeat-like"/>
    <property type="match status" value="1"/>
</dbReference>
<comment type="similarity">
    <text evidence="2">Belongs to the WD repeat DCAF13/WDSOF1 family.</text>
</comment>
<dbReference type="HOGENOM" id="CLU_033999_0_0_1"/>
<dbReference type="SMART" id="SM00320">
    <property type="entry name" value="WD40"/>
    <property type="match status" value="7"/>
</dbReference>
<dbReference type="GO" id="GO:0032040">
    <property type="term" value="C:small-subunit processome"/>
    <property type="evidence" value="ECO:0007669"/>
    <property type="project" value="TreeGrafter"/>
</dbReference>
<dbReference type="PROSITE" id="PS50294">
    <property type="entry name" value="WD_REPEATS_REGION"/>
    <property type="match status" value="3"/>
</dbReference>
<keyword evidence="3 7" id="KW-0853">WD repeat</keyword>
<dbReference type="EMBL" id="FP929139">
    <property type="protein sequence ID" value="CBY01978.1"/>
    <property type="molecule type" value="Genomic_DNA"/>
</dbReference>
<sequence>MSDVETHGKKVRDVQRKAFTTTKMKIKALSRSTASVQAPGSNVTKITRNLDPNLHPFERAREYTRALNATKVERMFAQPFLGDFEPGHVDGVYAFAKDPNSLEHFASGSGDGVVKVWDLTSRQEKWQAQAHENLVKGMCWTQDKRLITCGADRQIQMFEPYSQPSKSPPQATWHGSAAFTSVSHHRSLPTFAAASSVVSIYDTARTSGAPVQNLVWPSAIDTINYVTFNQVETSILASCATDRAVVLYDVRTNSPLHRTVLNFASNCIAWNPMEAYNFAVANEDHNAYIFDMRNMKRALQVLKGHVAAVMSVEFSPTGEELVTGSYDRSVRLWERQKGHARDIYHTKRMQRVFSVAWSPDNNYVLSGSDDGNVRLWRARASERRGVKSFALRQKIQYDEALKERYKHMPEIKRIGRHRHIPKTVKKAGEIKAEELKAIRRKEENERRHTKKGEVRRKAEREKMVLAREQ</sequence>
<keyword evidence="11" id="KW-1185">Reference proteome</keyword>
<dbReference type="Pfam" id="PF04158">
    <property type="entry name" value="Sof1"/>
    <property type="match status" value="1"/>
</dbReference>
<evidence type="ECO:0000256" key="6">
    <source>
        <dbReference type="ARBA" id="ARBA00023274"/>
    </source>
</evidence>
<keyword evidence="5" id="KW-0539">Nucleus</keyword>
<dbReference type="Proteomes" id="UP000002668">
    <property type="component" value="Genome"/>
</dbReference>
<dbReference type="InParanoid" id="E5AFI9"/>
<dbReference type="STRING" id="985895.E5AFI9"/>
<evidence type="ECO:0000256" key="8">
    <source>
        <dbReference type="SAM" id="MobiDB-lite"/>
    </source>
</evidence>
<evidence type="ECO:0000256" key="4">
    <source>
        <dbReference type="ARBA" id="ARBA00022737"/>
    </source>
</evidence>
<dbReference type="InterPro" id="IPR001680">
    <property type="entry name" value="WD40_rpt"/>
</dbReference>
<evidence type="ECO:0000256" key="2">
    <source>
        <dbReference type="ARBA" id="ARBA00005649"/>
    </source>
</evidence>
<evidence type="ECO:0000256" key="3">
    <source>
        <dbReference type="ARBA" id="ARBA00022574"/>
    </source>
</evidence>
<dbReference type="Gene3D" id="2.130.10.10">
    <property type="entry name" value="YVTN repeat-like/Quinoprotein amine dehydrogenase"/>
    <property type="match status" value="2"/>
</dbReference>
<dbReference type="CDD" id="cd00200">
    <property type="entry name" value="WD40"/>
    <property type="match status" value="1"/>
</dbReference>
<dbReference type="OrthoDB" id="10249065at2759"/>
<dbReference type="PROSITE" id="PS50082">
    <property type="entry name" value="WD_REPEATS_2"/>
    <property type="match status" value="3"/>
</dbReference>
<feature type="region of interest" description="Disordered" evidence="8">
    <location>
        <begin position="439"/>
        <end position="469"/>
    </location>
</feature>
<dbReference type="InterPro" id="IPR051733">
    <property type="entry name" value="WD_repeat_DCAF13/WDSOF1"/>
</dbReference>
<dbReference type="InterPro" id="IPR036322">
    <property type="entry name" value="WD40_repeat_dom_sf"/>
</dbReference>
<evidence type="ECO:0000313" key="10">
    <source>
        <dbReference type="EMBL" id="CBY01978.1"/>
    </source>
</evidence>
<dbReference type="AlphaFoldDB" id="E5AFI9"/>
<dbReference type="PANTHER" id="PTHR22851:SF0">
    <property type="entry name" value="DDB1- AND CUL4-ASSOCIATED FACTOR 13"/>
    <property type="match status" value="1"/>
</dbReference>
<evidence type="ECO:0000256" key="7">
    <source>
        <dbReference type="PROSITE-ProRule" id="PRU00221"/>
    </source>
</evidence>
<feature type="repeat" description="WD" evidence="7">
    <location>
        <begin position="85"/>
        <end position="127"/>
    </location>
</feature>